<gene>
    <name evidence="1" type="ORF">LCGC14_1037910</name>
</gene>
<accession>A0A0F9QYV2</accession>
<name>A0A0F9QYV2_9ZZZZ</name>
<comment type="caution">
    <text evidence="1">The sequence shown here is derived from an EMBL/GenBank/DDBJ whole genome shotgun (WGS) entry which is preliminary data.</text>
</comment>
<reference evidence="1" key="1">
    <citation type="journal article" date="2015" name="Nature">
        <title>Complex archaea that bridge the gap between prokaryotes and eukaryotes.</title>
        <authorList>
            <person name="Spang A."/>
            <person name="Saw J.H."/>
            <person name="Jorgensen S.L."/>
            <person name="Zaremba-Niedzwiedzka K."/>
            <person name="Martijn J."/>
            <person name="Lind A.E."/>
            <person name="van Eijk R."/>
            <person name="Schleper C."/>
            <person name="Guy L."/>
            <person name="Ettema T.J."/>
        </authorList>
    </citation>
    <scope>NUCLEOTIDE SEQUENCE</scope>
</reference>
<protein>
    <submittedName>
        <fullName evidence="1">Uncharacterized protein</fullName>
    </submittedName>
</protein>
<proteinExistence type="predicted"/>
<evidence type="ECO:0000313" key="1">
    <source>
        <dbReference type="EMBL" id="KKN10308.1"/>
    </source>
</evidence>
<dbReference type="EMBL" id="LAZR01004256">
    <property type="protein sequence ID" value="KKN10308.1"/>
    <property type="molecule type" value="Genomic_DNA"/>
</dbReference>
<sequence length="261" mass="29881">MPVAFLCSMINKTLKYHILIILLLKSILLNAQDINLGLRINEVSRQERETFSAIVNNTGASNLKLRNYSIELIGEKINQKNTFQRINIGIYAGQINQNKTRYFSINGKTITLNNTQTALGYGLVYGVGKIHSFNKLIFRFGVEMSGRYYTPWVIATTIEYFDTNNVNYQTLKFNDTYNPYYIFGATLLSGIHYNFYKAFSAGIEFGNSMYYIINKGTEIRTDELYNASGNLSATETESTQKNYSQWSISSLRSSFSIYYSF</sequence>
<dbReference type="AlphaFoldDB" id="A0A0F9QYV2"/>
<organism evidence="1">
    <name type="scientific">marine sediment metagenome</name>
    <dbReference type="NCBI Taxonomy" id="412755"/>
    <lineage>
        <taxon>unclassified sequences</taxon>
        <taxon>metagenomes</taxon>
        <taxon>ecological metagenomes</taxon>
    </lineage>
</organism>